<dbReference type="RefSeq" id="WP_152580061.1">
    <property type="nucleotide sequence ID" value="NZ_JAKVIV010000010.1"/>
</dbReference>
<reference evidence="1 2" key="1">
    <citation type="submission" date="2018-04" db="EMBL/GenBank/DDBJ databases">
        <authorList>
            <person name="Eckel V.P."/>
            <person name="Vogel R.F."/>
        </authorList>
    </citation>
    <scope>NUCLEOTIDE SEQUENCE [LARGE SCALE GENOMIC DNA]</scope>
    <source>
        <strain evidence="2">TMW 2.1764</strain>
    </source>
</reference>
<proteinExistence type="predicted"/>
<dbReference type="Proteomes" id="UP000325415">
    <property type="component" value="Unassembled WGS sequence"/>
</dbReference>
<accession>A0A5N6S5G7</accession>
<organism evidence="1 2">
    <name type="scientific">Bifidobacterium tibiigranuli</name>
    <dbReference type="NCBI Taxonomy" id="2172043"/>
    <lineage>
        <taxon>Bacteria</taxon>
        <taxon>Bacillati</taxon>
        <taxon>Actinomycetota</taxon>
        <taxon>Actinomycetes</taxon>
        <taxon>Bifidobacteriales</taxon>
        <taxon>Bifidobacteriaceae</taxon>
        <taxon>Bifidobacterium</taxon>
    </lineage>
</organism>
<dbReference type="EMBL" id="QDAG01000002">
    <property type="protein sequence ID" value="KAE8129581.1"/>
    <property type="molecule type" value="Genomic_DNA"/>
</dbReference>
<evidence type="ECO:0000313" key="2">
    <source>
        <dbReference type="Proteomes" id="UP000325415"/>
    </source>
</evidence>
<keyword evidence="2" id="KW-1185">Reference proteome</keyword>
<evidence type="ECO:0000313" key="1">
    <source>
        <dbReference type="EMBL" id="KAE8129581.1"/>
    </source>
</evidence>
<gene>
    <name evidence="1" type="ORF">DDE84_01865</name>
</gene>
<evidence type="ECO:0008006" key="3">
    <source>
        <dbReference type="Google" id="ProtNLM"/>
    </source>
</evidence>
<sequence>MSYTIVKLDAFTPEESKLLQADAAEAERGYDPDELVAQDAKIRRKAGRPATVHASKTIQVRIDQESDLKLEQYRKVRHMKRSEAIRDLLNRALAEVSTKS</sequence>
<dbReference type="AlphaFoldDB" id="A0A5N6S5G7"/>
<protein>
    <recommendedName>
        <fullName evidence="3">Ribbon-helix-helix protein, CopG family</fullName>
    </recommendedName>
</protein>
<dbReference type="GeneID" id="78126443"/>
<name>A0A5N6S5G7_9BIFI</name>
<comment type="caution">
    <text evidence="1">The sequence shown here is derived from an EMBL/GenBank/DDBJ whole genome shotgun (WGS) entry which is preliminary data.</text>
</comment>